<dbReference type="InterPro" id="IPR000048">
    <property type="entry name" value="IQ_motif_EF-hand-BS"/>
</dbReference>
<accession>A0AAV2HB62</accession>
<sequence length="287" mass="33766">MSVITKIPEPNLWEEICKEFASQRPPFEEDTDRASVATDYSDYDPARHNPVFYGKMFTKVEIDEDVSVEFDPAISHPSCLGYSFAEKPVKKETSEPTTLPDYHTCPATDYLNHYIYPWLLPALEAMLKKAKLEKCFERKRTKFNASDFLTEHLYSNNPYKKNEDRQNIQLLDIPFVKAWLKDHPRPPLPKSLIWTDDEAALRIQCFWKGYLVRKEPEIQELRIWQREWREEGTGIKRKVNEFWDKKMPDGDDSLSVPISQDNEIYLFKEIIIPSPEHSETKLDQSDT</sequence>
<dbReference type="AlphaFoldDB" id="A0AAV2HB62"/>
<name>A0AAV2HB62_LYMST</name>
<proteinExistence type="predicted"/>
<evidence type="ECO:0008006" key="3">
    <source>
        <dbReference type="Google" id="ProtNLM"/>
    </source>
</evidence>
<evidence type="ECO:0000313" key="1">
    <source>
        <dbReference type="EMBL" id="CAL1530802.1"/>
    </source>
</evidence>
<protein>
    <recommendedName>
        <fullName evidence="3">IQ domain-containing protein K</fullName>
    </recommendedName>
</protein>
<keyword evidence="2" id="KW-1185">Reference proteome</keyword>
<dbReference type="EMBL" id="CAXITT010000076">
    <property type="protein sequence ID" value="CAL1530802.1"/>
    <property type="molecule type" value="Genomic_DNA"/>
</dbReference>
<dbReference type="CDD" id="cd23767">
    <property type="entry name" value="IQCD"/>
    <property type="match status" value="1"/>
</dbReference>
<dbReference type="PROSITE" id="PS50096">
    <property type="entry name" value="IQ"/>
    <property type="match status" value="1"/>
</dbReference>
<evidence type="ECO:0000313" key="2">
    <source>
        <dbReference type="Proteomes" id="UP001497497"/>
    </source>
</evidence>
<dbReference type="InterPro" id="IPR043408">
    <property type="entry name" value="IQCK"/>
</dbReference>
<dbReference type="Pfam" id="PF00612">
    <property type="entry name" value="IQ"/>
    <property type="match status" value="1"/>
</dbReference>
<gene>
    <name evidence="1" type="ORF">GSLYS_00004927001</name>
</gene>
<dbReference type="CDD" id="cd22969">
    <property type="entry name" value="DD_IQCK"/>
    <property type="match status" value="1"/>
</dbReference>
<comment type="caution">
    <text evidence="1">The sequence shown here is derived from an EMBL/GenBank/DDBJ whole genome shotgun (WGS) entry which is preliminary data.</text>
</comment>
<dbReference type="Proteomes" id="UP001497497">
    <property type="component" value="Unassembled WGS sequence"/>
</dbReference>
<organism evidence="1 2">
    <name type="scientific">Lymnaea stagnalis</name>
    <name type="common">Great pond snail</name>
    <name type="synonym">Helix stagnalis</name>
    <dbReference type="NCBI Taxonomy" id="6523"/>
    <lineage>
        <taxon>Eukaryota</taxon>
        <taxon>Metazoa</taxon>
        <taxon>Spiralia</taxon>
        <taxon>Lophotrochozoa</taxon>
        <taxon>Mollusca</taxon>
        <taxon>Gastropoda</taxon>
        <taxon>Heterobranchia</taxon>
        <taxon>Euthyneura</taxon>
        <taxon>Panpulmonata</taxon>
        <taxon>Hygrophila</taxon>
        <taxon>Lymnaeoidea</taxon>
        <taxon>Lymnaeidae</taxon>
        <taxon>Lymnaea</taxon>
    </lineage>
</organism>
<dbReference type="PANTHER" id="PTHR34927">
    <property type="entry name" value="IQ DOMAIN-CONTAINING PROTEIN K"/>
    <property type="match status" value="1"/>
</dbReference>
<reference evidence="1 2" key="1">
    <citation type="submission" date="2024-04" db="EMBL/GenBank/DDBJ databases">
        <authorList>
            <consortium name="Genoscope - CEA"/>
            <person name="William W."/>
        </authorList>
    </citation>
    <scope>NUCLEOTIDE SEQUENCE [LARGE SCALE GENOMIC DNA]</scope>
</reference>
<dbReference type="PANTHER" id="PTHR34927:SF1">
    <property type="entry name" value="IQ DOMAIN-CONTAINING PROTEIN K"/>
    <property type="match status" value="1"/>
</dbReference>